<sequence length="105" mass="11765">MNRIAGETHWTALAQGEPPEFTDVLTAVQAELLREGLEASNHRPHLTLSYWPPEPLGILPIRPIPWRIDEILLVRGCGHGPDYHYEVLGSWGLHAVPADAQIELF</sequence>
<dbReference type="InterPro" id="IPR009097">
    <property type="entry name" value="Cyclic_Pdiesterase"/>
</dbReference>
<evidence type="ECO:0000313" key="1">
    <source>
        <dbReference type="EMBL" id="MDR7267962.1"/>
    </source>
</evidence>
<dbReference type="Gene3D" id="3.90.1140.10">
    <property type="entry name" value="Cyclic phosphodiesterase"/>
    <property type="match status" value="1"/>
</dbReference>
<organism evidence="1 2">
    <name type="scientific">Roseateles saccharophilus</name>
    <name type="common">Pseudomonas saccharophila</name>
    <dbReference type="NCBI Taxonomy" id="304"/>
    <lineage>
        <taxon>Bacteria</taxon>
        <taxon>Pseudomonadati</taxon>
        <taxon>Pseudomonadota</taxon>
        <taxon>Betaproteobacteria</taxon>
        <taxon>Burkholderiales</taxon>
        <taxon>Sphaerotilaceae</taxon>
        <taxon>Roseateles</taxon>
    </lineage>
</organism>
<keyword evidence="2" id="KW-1185">Reference proteome</keyword>
<dbReference type="EMBL" id="JAVDXU010000001">
    <property type="protein sequence ID" value="MDR7267962.1"/>
    <property type="molecule type" value="Genomic_DNA"/>
</dbReference>
<accession>A0ABU1YGI6</accession>
<comment type="caution">
    <text evidence="1">The sequence shown here is derived from an EMBL/GenBank/DDBJ whole genome shotgun (WGS) entry which is preliminary data.</text>
</comment>
<dbReference type="RefSeq" id="WP_310260641.1">
    <property type="nucleotide sequence ID" value="NZ_JAVDXU010000001.1"/>
</dbReference>
<gene>
    <name evidence="1" type="ORF">J2X20_000591</name>
</gene>
<reference evidence="1 2" key="1">
    <citation type="submission" date="2023-07" db="EMBL/GenBank/DDBJ databases">
        <title>Sorghum-associated microbial communities from plants grown in Nebraska, USA.</title>
        <authorList>
            <person name="Schachtman D."/>
        </authorList>
    </citation>
    <scope>NUCLEOTIDE SEQUENCE [LARGE SCALE GENOMIC DNA]</scope>
    <source>
        <strain evidence="1 2">BE314</strain>
    </source>
</reference>
<protein>
    <recommendedName>
        <fullName evidence="3">2'-5' RNA ligase</fullName>
    </recommendedName>
</protein>
<dbReference type="SUPFAM" id="SSF55144">
    <property type="entry name" value="LigT-like"/>
    <property type="match status" value="1"/>
</dbReference>
<dbReference type="Proteomes" id="UP001180453">
    <property type="component" value="Unassembled WGS sequence"/>
</dbReference>
<name>A0ABU1YGI6_ROSSA</name>
<evidence type="ECO:0000313" key="2">
    <source>
        <dbReference type="Proteomes" id="UP001180453"/>
    </source>
</evidence>
<proteinExistence type="predicted"/>
<evidence type="ECO:0008006" key="3">
    <source>
        <dbReference type="Google" id="ProtNLM"/>
    </source>
</evidence>